<evidence type="ECO:0000313" key="8">
    <source>
        <dbReference type="Proteomes" id="UP001305652"/>
    </source>
</evidence>
<name>A0AAX4FXA5_9EURY</name>
<gene>
    <name evidence="7" type="ORF">R6Y96_00720</name>
</gene>
<proteinExistence type="predicted"/>
<keyword evidence="5 6" id="KW-0472">Membrane</keyword>
<dbReference type="KEGG" id="mrc:R6Y96_00720"/>
<evidence type="ECO:0000256" key="6">
    <source>
        <dbReference type="SAM" id="Phobius"/>
    </source>
</evidence>
<dbReference type="InterPro" id="IPR002758">
    <property type="entry name" value="Cation_antiport_E"/>
</dbReference>
<dbReference type="PIRSF" id="PIRSF019239">
    <property type="entry name" value="MrpE"/>
    <property type="match status" value="1"/>
</dbReference>
<organism evidence="7 8">
    <name type="scientific">Methanoculleus receptaculi</name>
    <dbReference type="NCBI Taxonomy" id="394967"/>
    <lineage>
        <taxon>Archaea</taxon>
        <taxon>Methanobacteriati</taxon>
        <taxon>Methanobacteriota</taxon>
        <taxon>Stenosarchaea group</taxon>
        <taxon>Methanomicrobia</taxon>
        <taxon>Methanomicrobiales</taxon>
        <taxon>Methanomicrobiaceae</taxon>
        <taxon>Methanoculleus</taxon>
    </lineage>
</organism>
<keyword evidence="3 6" id="KW-0812">Transmembrane</keyword>
<keyword evidence="8" id="KW-1185">Reference proteome</keyword>
<feature type="transmembrane region" description="Helical" evidence="6">
    <location>
        <begin position="14"/>
        <end position="36"/>
    </location>
</feature>
<dbReference type="GeneID" id="85731635"/>
<protein>
    <submittedName>
        <fullName evidence="7">Na+/H+ antiporter subunit E</fullName>
    </submittedName>
</protein>
<sequence length="154" mass="16817">MLFWYILSGYLEPFYIGAGIVCCAVVALISTDLLFLSDETGILRSVGAFIRFVAYLPRLMLGIVLANIDVAYRVLHPRMPIDPGIITVDTPFQNDILRTAFANAITLTPGTVTVEVAGGRYTVHALVRGAAEESLLKERGLQNSLAHVFCEGEE</sequence>
<comment type="subcellular location">
    <subcellularLocation>
        <location evidence="1">Cell membrane</location>
        <topology evidence="1">Multi-pass membrane protein</topology>
    </subcellularLocation>
</comment>
<evidence type="ECO:0000256" key="4">
    <source>
        <dbReference type="ARBA" id="ARBA00022989"/>
    </source>
</evidence>
<dbReference type="PANTHER" id="PTHR34584">
    <property type="entry name" value="NA(+)/H(+) ANTIPORTER SUBUNIT E1"/>
    <property type="match status" value="1"/>
</dbReference>
<dbReference type="RefSeq" id="WP_318621556.1">
    <property type="nucleotide sequence ID" value="NZ_CP137642.1"/>
</dbReference>
<dbReference type="GO" id="GO:0008324">
    <property type="term" value="F:monoatomic cation transmembrane transporter activity"/>
    <property type="evidence" value="ECO:0007669"/>
    <property type="project" value="InterPro"/>
</dbReference>
<reference evidence="7 8" key="1">
    <citation type="submission" date="2023-10" db="EMBL/GenBank/DDBJ databases">
        <title>The complete genome sequence of Methanoculleus receptaculi DSM 18860.</title>
        <authorList>
            <person name="Lai S.-J."/>
            <person name="You Y.-T."/>
            <person name="Chen S.-C."/>
        </authorList>
    </citation>
    <scope>NUCLEOTIDE SEQUENCE [LARGE SCALE GENOMIC DNA]</scope>
    <source>
        <strain evidence="7 8">DSM 18860</strain>
    </source>
</reference>
<feature type="transmembrane region" description="Helical" evidence="6">
    <location>
        <begin position="48"/>
        <end position="68"/>
    </location>
</feature>
<evidence type="ECO:0000256" key="3">
    <source>
        <dbReference type="ARBA" id="ARBA00022692"/>
    </source>
</evidence>
<evidence type="ECO:0000256" key="1">
    <source>
        <dbReference type="ARBA" id="ARBA00004651"/>
    </source>
</evidence>
<evidence type="ECO:0000256" key="2">
    <source>
        <dbReference type="ARBA" id="ARBA00022475"/>
    </source>
</evidence>
<dbReference type="PANTHER" id="PTHR34584:SF1">
    <property type="entry name" value="NA(+)_H(+) ANTIPORTER SUBUNIT E1"/>
    <property type="match status" value="1"/>
</dbReference>
<accession>A0AAX4FXA5</accession>
<dbReference type="GO" id="GO:0005886">
    <property type="term" value="C:plasma membrane"/>
    <property type="evidence" value="ECO:0007669"/>
    <property type="project" value="UniProtKB-SubCell"/>
</dbReference>
<keyword evidence="4 6" id="KW-1133">Transmembrane helix</keyword>
<dbReference type="EMBL" id="CP137642">
    <property type="protein sequence ID" value="WOX57811.1"/>
    <property type="molecule type" value="Genomic_DNA"/>
</dbReference>
<keyword evidence="2" id="KW-1003">Cell membrane</keyword>
<dbReference type="Pfam" id="PF01899">
    <property type="entry name" value="MNHE"/>
    <property type="match status" value="1"/>
</dbReference>
<dbReference type="Proteomes" id="UP001305652">
    <property type="component" value="Chromosome"/>
</dbReference>
<dbReference type="AlphaFoldDB" id="A0AAX4FXA5"/>
<evidence type="ECO:0000313" key="7">
    <source>
        <dbReference type="EMBL" id="WOX57811.1"/>
    </source>
</evidence>
<evidence type="ECO:0000256" key="5">
    <source>
        <dbReference type="ARBA" id="ARBA00023136"/>
    </source>
</evidence>